<dbReference type="PANTHER" id="PTHR33908">
    <property type="entry name" value="MANNOSYLTRANSFERASE YKCB-RELATED"/>
    <property type="match status" value="1"/>
</dbReference>
<reference evidence="10 11" key="1">
    <citation type="submission" date="2024-04" db="EMBL/GenBank/DDBJ databases">
        <authorList>
            <person name="Cremers G."/>
        </authorList>
    </citation>
    <scope>NUCLEOTIDE SEQUENCE [LARGE SCALE GENOMIC DNA]</scope>
    <source>
        <strain evidence="10">MeCH1-AG</strain>
    </source>
</reference>
<evidence type="ECO:0000256" key="6">
    <source>
        <dbReference type="ARBA" id="ARBA00022989"/>
    </source>
</evidence>
<evidence type="ECO:0000313" key="10">
    <source>
        <dbReference type="EMBL" id="CAL1240588.1"/>
    </source>
</evidence>
<dbReference type="PANTHER" id="PTHR33908:SF3">
    <property type="entry name" value="UNDECAPRENYL PHOSPHATE-ALPHA-4-AMINO-4-DEOXY-L-ARABINOSE ARABINOSYL TRANSFERASE"/>
    <property type="match status" value="1"/>
</dbReference>
<feature type="transmembrane region" description="Helical" evidence="8">
    <location>
        <begin position="230"/>
        <end position="248"/>
    </location>
</feature>
<keyword evidence="6 8" id="KW-1133">Transmembrane helix</keyword>
<dbReference type="InterPro" id="IPR038731">
    <property type="entry name" value="RgtA/B/C-like"/>
</dbReference>
<proteinExistence type="predicted"/>
<accession>A0ABP1C8U2</accession>
<evidence type="ECO:0000313" key="11">
    <source>
        <dbReference type="Proteomes" id="UP001497493"/>
    </source>
</evidence>
<feature type="transmembrane region" description="Helical" evidence="8">
    <location>
        <begin position="24"/>
        <end position="42"/>
    </location>
</feature>
<feature type="transmembrane region" description="Helical" evidence="8">
    <location>
        <begin position="201"/>
        <end position="218"/>
    </location>
</feature>
<name>A0ABP1C8U2_9GAMM</name>
<dbReference type="Proteomes" id="UP001497493">
    <property type="component" value="Chromosome"/>
</dbReference>
<evidence type="ECO:0000256" key="7">
    <source>
        <dbReference type="ARBA" id="ARBA00023136"/>
    </source>
</evidence>
<keyword evidence="3" id="KW-0328">Glycosyltransferase</keyword>
<evidence type="ECO:0000256" key="5">
    <source>
        <dbReference type="ARBA" id="ARBA00022692"/>
    </source>
</evidence>
<dbReference type="Pfam" id="PF13231">
    <property type="entry name" value="PMT_2"/>
    <property type="match status" value="1"/>
</dbReference>
<protein>
    <submittedName>
        <fullName evidence="10">4-amino-4-deoxy-L-arabinose transferase</fullName>
    </submittedName>
</protein>
<feature type="domain" description="Glycosyltransferase RgtA/B/C/D-like" evidence="9">
    <location>
        <begin position="79"/>
        <end position="240"/>
    </location>
</feature>
<evidence type="ECO:0000256" key="3">
    <source>
        <dbReference type="ARBA" id="ARBA00022676"/>
    </source>
</evidence>
<dbReference type="EMBL" id="OZ026884">
    <property type="protein sequence ID" value="CAL1240588.1"/>
    <property type="molecule type" value="Genomic_DNA"/>
</dbReference>
<feature type="transmembrane region" description="Helical" evidence="8">
    <location>
        <begin position="407"/>
        <end position="429"/>
    </location>
</feature>
<evidence type="ECO:0000259" key="9">
    <source>
        <dbReference type="Pfam" id="PF13231"/>
    </source>
</evidence>
<feature type="transmembrane region" description="Helical" evidence="8">
    <location>
        <begin position="306"/>
        <end position="326"/>
    </location>
</feature>
<keyword evidence="7 8" id="KW-0472">Membrane</keyword>
<keyword evidence="4 10" id="KW-0808">Transferase</keyword>
<organism evidence="10 11">
    <name type="scientific">Candidatus Methylocalor cossyra</name>
    <dbReference type="NCBI Taxonomy" id="3108543"/>
    <lineage>
        <taxon>Bacteria</taxon>
        <taxon>Pseudomonadati</taxon>
        <taxon>Pseudomonadota</taxon>
        <taxon>Gammaproteobacteria</taxon>
        <taxon>Methylococcales</taxon>
        <taxon>Methylococcaceae</taxon>
        <taxon>Candidatus Methylocalor</taxon>
    </lineage>
</organism>
<feature type="transmembrane region" description="Helical" evidence="8">
    <location>
        <begin position="125"/>
        <end position="143"/>
    </location>
</feature>
<keyword evidence="11" id="KW-1185">Reference proteome</keyword>
<comment type="subcellular location">
    <subcellularLocation>
        <location evidence="1">Cell membrane</location>
        <topology evidence="1">Multi-pass membrane protein</topology>
    </subcellularLocation>
</comment>
<dbReference type="RefSeq" id="WP_348757181.1">
    <property type="nucleotide sequence ID" value="NZ_OZ026884.1"/>
</dbReference>
<dbReference type="InterPro" id="IPR050297">
    <property type="entry name" value="LipidA_mod_glycosyltrf_83"/>
</dbReference>
<evidence type="ECO:0000256" key="1">
    <source>
        <dbReference type="ARBA" id="ARBA00004651"/>
    </source>
</evidence>
<evidence type="ECO:0000256" key="2">
    <source>
        <dbReference type="ARBA" id="ARBA00022475"/>
    </source>
</evidence>
<feature type="transmembrane region" description="Helical" evidence="8">
    <location>
        <begin position="332"/>
        <end position="352"/>
    </location>
</feature>
<feature type="transmembrane region" description="Helical" evidence="8">
    <location>
        <begin position="436"/>
        <end position="456"/>
    </location>
</feature>
<evidence type="ECO:0000256" key="4">
    <source>
        <dbReference type="ARBA" id="ARBA00022679"/>
    </source>
</evidence>
<feature type="transmembrane region" description="Helical" evidence="8">
    <location>
        <begin position="364"/>
        <end position="387"/>
    </location>
</feature>
<dbReference type="GO" id="GO:0016740">
    <property type="term" value="F:transferase activity"/>
    <property type="evidence" value="ECO:0007669"/>
    <property type="project" value="UniProtKB-KW"/>
</dbReference>
<gene>
    <name evidence="10" type="ORF">MECH1_V1_1812</name>
</gene>
<feature type="transmembrane region" description="Helical" evidence="8">
    <location>
        <begin position="100"/>
        <end position="118"/>
    </location>
</feature>
<keyword evidence="2" id="KW-1003">Cell membrane</keyword>
<keyword evidence="5 8" id="KW-0812">Transmembrane</keyword>
<feature type="transmembrane region" description="Helical" evidence="8">
    <location>
        <begin position="275"/>
        <end position="294"/>
    </location>
</feature>
<evidence type="ECO:0000256" key="8">
    <source>
        <dbReference type="SAM" id="Phobius"/>
    </source>
</evidence>
<sequence>MAFFPEPDAGTAKAGAWDCRARQGLVLVAFGVAAWAVFAHLGDFPLLAPDEGRNAEVAREMREQGAWLVPTYNGAVYLDKPAFFFKIVALSLALLGESEIAARLPSALFGFGLLLMLYGFCRRAYGELTAALAVAIVAATPLYMAFARIVIFDMTLAFFVSGSVFLAFMAEEWEGRARALGHGAAALMGGIATLVKGPVGFVIPLLVMTVYLWSEGRGDAIKRLFAPRNGALFLAVVLPWFLGLSLVHPDFPYYGIVKESLARFATGEFHRTQPFYFYGLVIAGGGFAWSLLLPEALAAAWRARRGWLAADRLFMVWALVVVGFFSLSQSKLPGYVLTALVALGALNARVFARALEDAGSRAARIVAHGSLALALVAAAAALVALALDLEPAWIPGLRLKPPLREAFGPVLPTLAASLGGVALLAGLAYRLRNPRWALAAFLIAPLLLVTADFELLPRHAALKSGYGLAERLLPSLSPDTELACLNCLPNGVPFYLKRLVTVISDQGKEFTSNYLQFSLARGGPRPERLVPAAELSRWLASRDHPTLLLGRSDQRPRLAEIAARYRAELRELGYGYWAVPLPPTAR</sequence>